<keyword evidence="1" id="KW-0812">Transmembrane</keyword>
<gene>
    <name evidence="2" type="ORF">ACFOHJ_15445</name>
</gene>
<evidence type="ECO:0000313" key="2">
    <source>
        <dbReference type="EMBL" id="MFC3207619.1"/>
    </source>
</evidence>
<accession>A0ABV7KBF6</accession>
<dbReference type="InterPro" id="IPR018895">
    <property type="entry name" value="DUF2474"/>
</dbReference>
<evidence type="ECO:0000313" key="3">
    <source>
        <dbReference type="Proteomes" id="UP001595583"/>
    </source>
</evidence>
<keyword evidence="1" id="KW-0472">Membrane</keyword>
<dbReference type="Pfam" id="PF10617">
    <property type="entry name" value="DUF2474"/>
    <property type="match status" value="1"/>
</dbReference>
<name>A0ABV7KBF6_9HYPH</name>
<dbReference type="EMBL" id="JBHRTK010000014">
    <property type="protein sequence ID" value="MFC3207619.1"/>
    <property type="molecule type" value="Genomic_DNA"/>
</dbReference>
<evidence type="ECO:0000256" key="1">
    <source>
        <dbReference type="SAM" id="Phobius"/>
    </source>
</evidence>
<dbReference type="RefSeq" id="WP_378221960.1">
    <property type="nucleotide sequence ID" value="NZ_JBHRTK010000014.1"/>
</dbReference>
<keyword evidence="3" id="KW-1185">Reference proteome</keyword>
<keyword evidence="1" id="KW-1133">Transmembrane helix</keyword>
<proteinExistence type="predicted"/>
<reference evidence="3" key="1">
    <citation type="journal article" date="2019" name="Int. J. Syst. Evol. Microbiol.">
        <title>The Global Catalogue of Microorganisms (GCM) 10K type strain sequencing project: providing services to taxonomists for standard genome sequencing and annotation.</title>
        <authorList>
            <consortium name="The Broad Institute Genomics Platform"/>
            <consortium name="The Broad Institute Genome Sequencing Center for Infectious Disease"/>
            <person name="Wu L."/>
            <person name="Ma J."/>
        </authorList>
    </citation>
    <scope>NUCLEOTIDE SEQUENCE [LARGE SCALE GENOMIC DNA]</scope>
    <source>
        <strain evidence="3">KCTC 52165</strain>
    </source>
</reference>
<organism evidence="2 3">
    <name type="scientific">Aquamicrobium soli</name>
    <dbReference type="NCBI Taxonomy" id="1811518"/>
    <lineage>
        <taxon>Bacteria</taxon>
        <taxon>Pseudomonadati</taxon>
        <taxon>Pseudomonadota</taxon>
        <taxon>Alphaproteobacteria</taxon>
        <taxon>Hyphomicrobiales</taxon>
        <taxon>Phyllobacteriaceae</taxon>
        <taxon>Aquamicrobium</taxon>
    </lineage>
</organism>
<protein>
    <submittedName>
        <fullName evidence="2">DUF2474 family protein</fullName>
    </submittedName>
</protein>
<feature type="transmembrane region" description="Helical" evidence="1">
    <location>
        <begin position="17"/>
        <end position="42"/>
    </location>
</feature>
<dbReference type="Proteomes" id="UP001595583">
    <property type="component" value="Unassembled WGS sequence"/>
</dbReference>
<sequence length="44" mass="4610">MKLDTTDAARGGVSKRLAWFAGIWAASVLALALVALAIRLILGQ</sequence>
<comment type="caution">
    <text evidence="2">The sequence shown here is derived from an EMBL/GenBank/DDBJ whole genome shotgun (WGS) entry which is preliminary data.</text>
</comment>